<dbReference type="Proteomes" id="UP000015105">
    <property type="component" value="Chromosome 4D"/>
</dbReference>
<reference evidence="3" key="3">
    <citation type="journal article" date="2017" name="Nature">
        <title>Genome sequence of the progenitor of the wheat D genome Aegilops tauschii.</title>
        <authorList>
            <person name="Luo M.C."/>
            <person name="Gu Y.Q."/>
            <person name="Puiu D."/>
            <person name="Wang H."/>
            <person name="Twardziok S.O."/>
            <person name="Deal K.R."/>
            <person name="Huo N."/>
            <person name="Zhu T."/>
            <person name="Wang L."/>
            <person name="Wang Y."/>
            <person name="McGuire P.E."/>
            <person name="Liu S."/>
            <person name="Long H."/>
            <person name="Ramasamy R.K."/>
            <person name="Rodriguez J.C."/>
            <person name="Van S.L."/>
            <person name="Yuan L."/>
            <person name="Wang Z."/>
            <person name="Xia Z."/>
            <person name="Xiao L."/>
            <person name="Anderson O.D."/>
            <person name="Ouyang S."/>
            <person name="Liang Y."/>
            <person name="Zimin A.V."/>
            <person name="Pertea G."/>
            <person name="Qi P."/>
            <person name="Bennetzen J.L."/>
            <person name="Dai X."/>
            <person name="Dawson M.W."/>
            <person name="Muller H.G."/>
            <person name="Kugler K."/>
            <person name="Rivarola-Duarte L."/>
            <person name="Spannagl M."/>
            <person name="Mayer K.F.X."/>
            <person name="Lu F.H."/>
            <person name="Bevan M.W."/>
            <person name="Leroy P."/>
            <person name="Li P."/>
            <person name="You F.M."/>
            <person name="Sun Q."/>
            <person name="Liu Z."/>
            <person name="Lyons E."/>
            <person name="Wicker T."/>
            <person name="Salzberg S.L."/>
            <person name="Devos K.M."/>
            <person name="Dvorak J."/>
        </authorList>
    </citation>
    <scope>NUCLEOTIDE SEQUENCE [LARGE SCALE GENOMIC DNA]</scope>
    <source>
        <strain evidence="3">cv. AL8/78</strain>
    </source>
</reference>
<evidence type="ECO:0000256" key="1">
    <source>
        <dbReference type="PROSITE-ProRule" id="PRU10141"/>
    </source>
</evidence>
<sequence length="84" mass="9534">MHRHTTPTQSDLECMLRDEKVEPKALPLSLLEDISNGFSDEREIGRGGYAVVYKGMLENGAIVAVKRLSNTHMCEKEFQRELNV</sequence>
<reference evidence="4" key="2">
    <citation type="journal article" date="2017" name="Nat. Plants">
        <title>The Aegilops tauschii genome reveals multiple impacts of transposons.</title>
        <authorList>
            <person name="Zhao G."/>
            <person name="Zou C."/>
            <person name="Li K."/>
            <person name="Wang K."/>
            <person name="Li T."/>
            <person name="Gao L."/>
            <person name="Zhang X."/>
            <person name="Wang H."/>
            <person name="Yang Z."/>
            <person name="Liu X."/>
            <person name="Jiang W."/>
            <person name="Mao L."/>
            <person name="Kong X."/>
            <person name="Jiao Y."/>
            <person name="Jia J."/>
        </authorList>
    </citation>
    <scope>NUCLEOTIDE SEQUENCE [LARGE SCALE GENOMIC DNA]</scope>
    <source>
        <strain evidence="4">cv. AL8/78</strain>
    </source>
</reference>
<dbReference type="InterPro" id="IPR017441">
    <property type="entry name" value="Protein_kinase_ATP_BS"/>
</dbReference>
<reference evidence="3" key="4">
    <citation type="submission" date="2019-03" db="UniProtKB">
        <authorList>
            <consortium name="EnsemblPlants"/>
        </authorList>
    </citation>
    <scope>IDENTIFICATION</scope>
</reference>
<dbReference type="PROSITE" id="PS50011">
    <property type="entry name" value="PROTEIN_KINASE_DOM"/>
    <property type="match status" value="1"/>
</dbReference>
<dbReference type="GO" id="GO:0004672">
    <property type="term" value="F:protein kinase activity"/>
    <property type="evidence" value="ECO:0007669"/>
    <property type="project" value="InterPro"/>
</dbReference>
<dbReference type="Gramene" id="AET4Gv20189900.10">
    <property type="protein sequence ID" value="AET4Gv20189900.10"/>
    <property type="gene ID" value="AET4Gv20189900"/>
</dbReference>
<reference evidence="3" key="5">
    <citation type="journal article" date="2021" name="G3 (Bethesda)">
        <title>Aegilops tauschii genome assembly Aet v5.0 features greater sequence contiguity and improved annotation.</title>
        <authorList>
            <person name="Wang L."/>
            <person name="Zhu T."/>
            <person name="Rodriguez J.C."/>
            <person name="Deal K.R."/>
            <person name="Dubcovsky J."/>
            <person name="McGuire P.E."/>
            <person name="Lux T."/>
            <person name="Spannagl M."/>
            <person name="Mayer K.F.X."/>
            <person name="Baldrich P."/>
            <person name="Meyers B.C."/>
            <person name="Huo N."/>
            <person name="Gu Y.Q."/>
            <person name="Zhou H."/>
            <person name="Devos K.M."/>
            <person name="Bennetzen J.L."/>
            <person name="Unver T."/>
            <person name="Budak H."/>
            <person name="Gulick P.J."/>
            <person name="Galiba G."/>
            <person name="Kalapos B."/>
            <person name="Nelson D.R."/>
            <person name="Li P."/>
            <person name="You F.M."/>
            <person name="Luo M.C."/>
            <person name="Dvorak J."/>
        </authorList>
    </citation>
    <scope>NUCLEOTIDE SEQUENCE [LARGE SCALE GENOMIC DNA]</scope>
    <source>
        <strain evidence="3">cv. AL8/78</strain>
    </source>
</reference>
<dbReference type="GO" id="GO:0005524">
    <property type="term" value="F:ATP binding"/>
    <property type="evidence" value="ECO:0007669"/>
    <property type="project" value="UniProtKB-UniRule"/>
</dbReference>
<dbReference type="SUPFAM" id="SSF56112">
    <property type="entry name" value="Protein kinase-like (PK-like)"/>
    <property type="match status" value="1"/>
</dbReference>
<keyword evidence="4" id="KW-1185">Reference proteome</keyword>
<dbReference type="PROSITE" id="PS00107">
    <property type="entry name" value="PROTEIN_KINASE_ATP"/>
    <property type="match status" value="1"/>
</dbReference>
<dbReference type="InterPro" id="IPR000719">
    <property type="entry name" value="Prot_kinase_dom"/>
</dbReference>
<dbReference type="PANTHER" id="PTHR45707">
    <property type="entry name" value="C2 CALCIUM/LIPID-BINDING PLANT PHOSPHORIBOSYLTRANSFERASE FAMILY PROTEIN"/>
    <property type="match status" value="1"/>
</dbReference>
<dbReference type="AlphaFoldDB" id="A0A453HHB6"/>
<protein>
    <recommendedName>
        <fullName evidence="2">Protein kinase domain-containing protein</fullName>
    </recommendedName>
</protein>
<evidence type="ECO:0000259" key="2">
    <source>
        <dbReference type="PROSITE" id="PS50011"/>
    </source>
</evidence>
<dbReference type="PANTHER" id="PTHR45707:SF77">
    <property type="entry name" value="PROTEIN KINASE DOMAIN-CONTAINING PROTEIN"/>
    <property type="match status" value="1"/>
</dbReference>
<reference evidence="4" key="1">
    <citation type="journal article" date="2014" name="Science">
        <title>Ancient hybridizations among the ancestral genomes of bread wheat.</title>
        <authorList>
            <consortium name="International Wheat Genome Sequencing Consortium,"/>
            <person name="Marcussen T."/>
            <person name="Sandve S.R."/>
            <person name="Heier L."/>
            <person name="Spannagl M."/>
            <person name="Pfeifer M."/>
            <person name="Jakobsen K.S."/>
            <person name="Wulff B.B."/>
            <person name="Steuernagel B."/>
            <person name="Mayer K.F."/>
            <person name="Olsen O.A."/>
        </authorList>
    </citation>
    <scope>NUCLEOTIDE SEQUENCE [LARGE SCALE GENOMIC DNA]</scope>
    <source>
        <strain evidence="4">cv. AL8/78</strain>
    </source>
</reference>
<dbReference type="EnsemblPlants" id="AET4Gv20189900.10">
    <property type="protein sequence ID" value="AET4Gv20189900.10"/>
    <property type="gene ID" value="AET4Gv20189900"/>
</dbReference>
<dbReference type="Gene3D" id="3.30.200.20">
    <property type="entry name" value="Phosphorylase Kinase, domain 1"/>
    <property type="match status" value="1"/>
</dbReference>
<keyword evidence="1" id="KW-0067">ATP-binding</keyword>
<organism evidence="3 4">
    <name type="scientific">Aegilops tauschii subsp. strangulata</name>
    <name type="common">Goatgrass</name>
    <dbReference type="NCBI Taxonomy" id="200361"/>
    <lineage>
        <taxon>Eukaryota</taxon>
        <taxon>Viridiplantae</taxon>
        <taxon>Streptophyta</taxon>
        <taxon>Embryophyta</taxon>
        <taxon>Tracheophyta</taxon>
        <taxon>Spermatophyta</taxon>
        <taxon>Magnoliopsida</taxon>
        <taxon>Liliopsida</taxon>
        <taxon>Poales</taxon>
        <taxon>Poaceae</taxon>
        <taxon>BOP clade</taxon>
        <taxon>Pooideae</taxon>
        <taxon>Triticodae</taxon>
        <taxon>Triticeae</taxon>
        <taxon>Triticinae</taxon>
        <taxon>Aegilops</taxon>
    </lineage>
</organism>
<proteinExistence type="predicted"/>
<evidence type="ECO:0000313" key="4">
    <source>
        <dbReference type="Proteomes" id="UP000015105"/>
    </source>
</evidence>
<dbReference type="InterPro" id="IPR011009">
    <property type="entry name" value="Kinase-like_dom_sf"/>
</dbReference>
<feature type="domain" description="Protein kinase" evidence="2">
    <location>
        <begin position="38"/>
        <end position="84"/>
    </location>
</feature>
<name>A0A453HHB6_AEGTS</name>
<evidence type="ECO:0000313" key="3">
    <source>
        <dbReference type="EnsemblPlants" id="AET4Gv20189900.10"/>
    </source>
</evidence>
<keyword evidence="1" id="KW-0547">Nucleotide-binding</keyword>
<accession>A0A453HHB6</accession>
<feature type="binding site" evidence="1">
    <location>
        <position position="66"/>
    </location>
    <ligand>
        <name>ATP</name>
        <dbReference type="ChEBI" id="CHEBI:30616"/>
    </ligand>
</feature>